<dbReference type="AlphaFoldDB" id="A0ABD5SHD0"/>
<name>A0ABD5SHD0_9EURY</name>
<feature type="coiled-coil region" evidence="1">
    <location>
        <begin position="18"/>
        <end position="45"/>
    </location>
</feature>
<organism evidence="4 5">
    <name type="scientific">Natrinema soli</name>
    <dbReference type="NCBI Taxonomy" id="1930624"/>
    <lineage>
        <taxon>Archaea</taxon>
        <taxon>Methanobacteriati</taxon>
        <taxon>Methanobacteriota</taxon>
        <taxon>Stenosarchaea group</taxon>
        <taxon>Halobacteria</taxon>
        <taxon>Halobacteriales</taxon>
        <taxon>Natrialbaceae</taxon>
        <taxon>Natrinema</taxon>
    </lineage>
</organism>
<sequence length="126" mass="13811">MSEFLTELSLSSPDQAIIEAHLAVIDEVDEQIEMLEEKIEQRVLESPSAQLLLTIPGVEQTTAAVIVVKLGEIKRFDTNKEVMGYGGLDPVVYQSGKNGTPWEHQQRGPRRVALGPRAVGTDRGSV</sequence>
<evidence type="ECO:0000313" key="5">
    <source>
        <dbReference type="Proteomes" id="UP001596383"/>
    </source>
</evidence>
<feature type="domain" description="Transposase IS116/IS110/IS902 C-terminal" evidence="3">
    <location>
        <begin position="49"/>
        <end position="111"/>
    </location>
</feature>
<reference evidence="4 5" key="1">
    <citation type="journal article" date="2019" name="Int. J. Syst. Evol. Microbiol.">
        <title>The Global Catalogue of Microorganisms (GCM) 10K type strain sequencing project: providing services to taxonomists for standard genome sequencing and annotation.</title>
        <authorList>
            <consortium name="The Broad Institute Genomics Platform"/>
            <consortium name="The Broad Institute Genome Sequencing Center for Infectious Disease"/>
            <person name="Wu L."/>
            <person name="Ma J."/>
        </authorList>
    </citation>
    <scope>NUCLEOTIDE SEQUENCE [LARGE SCALE GENOMIC DNA]</scope>
    <source>
        <strain evidence="4 5">LMG 29247</strain>
    </source>
</reference>
<evidence type="ECO:0000313" key="4">
    <source>
        <dbReference type="EMBL" id="MFC6763925.1"/>
    </source>
</evidence>
<proteinExistence type="predicted"/>
<dbReference type="Pfam" id="PF02371">
    <property type="entry name" value="Transposase_20"/>
    <property type="match status" value="1"/>
</dbReference>
<dbReference type="RefSeq" id="WP_273737029.1">
    <property type="nucleotide sequence ID" value="NZ_JAQIVI010000034.1"/>
</dbReference>
<dbReference type="PANTHER" id="PTHR33055:SF13">
    <property type="entry name" value="TRANSPOSASE"/>
    <property type="match status" value="1"/>
</dbReference>
<dbReference type="PANTHER" id="PTHR33055">
    <property type="entry name" value="TRANSPOSASE FOR INSERTION SEQUENCE ELEMENT IS1111A"/>
    <property type="match status" value="1"/>
</dbReference>
<dbReference type="Proteomes" id="UP001596383">
    <property type="component" value="Unassembled WGS sequence"/>
</dbReference>
<accession>A0ABD5SHD0</accession>
<evidence type="ECO:0000256" key="2">
    <source>
        <dbReference type="SAM" id="MobiDB-lite"/>
    </source>
</evidence>
<dbReference type="EMBL" id="JBHSWV010000034">
    <property type="protein sequence ID" value="MFC6763925.1"/>
    <property type="molecule type" value="Genomic_DNA"/>
</dbReference>
<evidence type="ECO:0000256" key="1">
    <source>
        <dbReference type="SAM" id="Coils"/>
    </source>
</evidence>
<feature type="region of interest" description="Disordered" evidence="2">
    <location>
        <begin position="95"/>
        <end position="126"/>
    </location>
</feature>
<keyword evidence="1" id="KW-0175">Coiled coil</keyword>
<protein>
    <submittedName>
        <fullName evidence="4">Transposase</fullName>
    </submittedName>
</protein>
<keyword evidence="5" id="KW-1185">Reference proteome</keyword>
<evidence type="ECO:0000259" key="3">
    <source>
        <dbReference type="Pfam" id="PF02371"/>
    </source>
</evidence>
<dbReference type="InterPro" id="IPR003346">
    <property type="entry name" value="Transposase_20"/>
</dbReference>
<comment type="caution">
    <text evidence="4">The sequence shown here is derived from an EMBL/GenBank/DDBJ whole genome shotgun (WGS) entry which is preliminary data.</text>
</comment>
<gene>
    <name evidence="4" type="ORF">ACFQE6_02280</name>
</gene>
<dbReference type="InterPro" id="IPR047650">
    <property type="entry name" value="Transpos_IS110"/>
</dbReference>